<dbReference type="RefSeq" id="WP_126809514.1">
    <property type="nucleotide sequence ID" value="NZ_NGKA01000014.1"/>
</dbReference>
<feature type="transmembrane region" description="Helical" evidence="1">
    <location>
        <begin position="57"/>
        <end position="75"/>
    </location>
</feature>
<dbReference type="GO" id="GO:0004190">
    <property type="term" value="F:aspartic-type endopeptidase activity"/>
    <property type="evidence" value="ECO:0007669"/>
    <property type="project" value="InterPro"/>
</dbReference>
<name>A0A430AR49_9ENTE</name>
<evidence type="ECO:0000313" key="4">
    <source>
        <dbReference type="Proteomes" id="UP000287605"/>
    </source>
</evidence>
<dbReference type="InterPro" id="IPR000045">
    <property type="entry name" value="Prepilin_IV_endopep_pep"/>
</dbReference>
<keyword evidence="4" id="KW-1185">Reference proteome</keyword>
<dbReference type="GO" id="GO:0016020">
    <property type="term" value="C:membrane"/>
    <property type="evidence" value="ECO:0007669"/>
    <property type="project" value="InterPro"/>
</dbReference>
<proteinExistence type="predicted"/>
<feature type="transmembrane region" description="Helical" evidence="1">
    <location>
        <begin position="35"/>
        <end position="52"/>
    </location>
</feature>
<feature type="transmembrane region" description="Helical" evidence="1">
    <location>
        <begin position="81"/>
        <end position="100"/>
    </location>
</feature>
<reference evidence="3 4" key="1">
    <citation type="submission" date="2017-05" db="EMBL/GenBank/DDBJ databases">
        <title>Vagococcus spp. assemblies.</title>
        <authorList>
            <person name="Gulvik C.A."/>
        </authorList>
    </citation>
    <scope>NUCLEOTIDE SEQUENCE [LARGE SCALE GENOMIC DNA]</scope>
    <source>
        <strain evidence="3 4">CCUG 51432</strain>
    </source>
</reference>
<accession>A0A430AR49</accession>
<protein>
    <recommendedName>
        <fullName evidence="2">Prepilin type IV endopeptidase peptidase domain-containing protein</fullName>
    </recommendedName>
</protein>
<feature type="transmembrane region" description="Helical" evidence="1">
    <location>
        <begin position="147"/>
        <end position="168"/>
    </location>
</feature>
<feature type="transmembrane region" description="Helical" evidence="1">
    <location>
        <begin position="175"/>
        <end position="193"/>
    </location>
</feature>
<gene>
    <name evidence="3" type="ORF">CBF29_09595</name>
</gene>
<dbReference type="Proteomes" id="UP000287605">
    <property type="component" value="Unassembled WGS sequence"/>
</dbReference>
<feature type="domain" description="Prepilin type IV endopeptidase peptidase" evidence="2">
    <location>
        <begin position="64"/>
        <end position="166"/>
    </location>
</feature>
<evidence type="ECO:0000259" key="2">
    <source>
        <dbReference type="Pfam" id="PF01478"/>
    </source>
</evidence>
<keyword evidence="1" id="KW-0812">Transmembrane</keyword>
<keyword evidence="1" id="KW-0472">Membrane</keyword>
<dbReference type="EMBL" id="NGKA01000014">
    <property type="protein sequence ID" value="RSU10536.1"/>
    <property type="molecule type" value="Genomic_DNA"/>
</dbReference>
<dbReference type="OrthoDB" id="9789291at2"/>
<evidence type="ECO:0000313" key="3">
    <source>
        <dbReference type="EMBL" id="RSU10536.1"/>
    </source>
</evidence>
<dbReference type="Pfam" id="PF01478">
    <property type="entry name" value="Peptidase_A24"/>
    <property type="match status" value="1"/>
</dbReference>
<evidence type="ECO:0000256" key="1">
    <source>
        <dbReference type="SAM" id="Phobius"/>
    </source>
</evidence>
<comment type="caution">
    <text evidence="3">The sequence shown here is derived from an EMBL/GenBank/DDBJ whole genome shotgun (WGS) entry which is preliminary data.</text>
</comment>
<sequence length="194" mass="22309">MESLVVPVLFLALASVSLPKLIHLEFSEILPKQTPLPFLRVLIFLSFIFGTAFQKNLSSPVTVILVYANFLLAYTDTHYTLLSPSILYGQFLLMWTITLISPADHSFFWWASICFYLSFRFLTHIVPDGFGEGDIKLLCVWSCFIDFISMWQIIFLATILALIYVLLLNLLKKEVTRLPFVPFLYVGLVWVLML</sequence>
<dbReference type="AlphaFoldDB" id="A0A430AR49"/>
<organism evidence="3 4">
    <name type="scientific">Vagococcus elongatus</name>
    <dbReference type="NCBI Taxonomy" id="180344"/>
    <lineage>
        <taxon>Bacteria</taxon>
        <taxon>Bacillati</taxon>
        <taxon>Bacillota</taxon>
        <taxon>Bacilli</taxon>
        <taxon>Lactobacillales</taxon>
        <taxon>Enterococcaceae</taxon>
        <taxon>Vagococcus</taxon>
    </lineage>
</organism>
<keyword evidence="1" id="KW-1133">Transmembrane helix</keyword>